<evidence type="ECO:0000256" key="2">
    <source>
        <dbReference type="RuleBase" id="RU363055"/>
    </source>
</evidence>
<feature type="domain" description="Nucleotide-diphospho-sugar transferase" evidence="4">
    <location>
        <begin position="113"/>
        <end position="291"/>
    </location>
</feature>
<dbReference type="GO" id="GO:0016757">
    <property type="term" value="F:glycosyltransferase activity"/>
    <property type="evidence" value="ECO:0007669"/>
    <property type="project" value="UniProtKB-KW"/>
</dbReference>
<reference evidence="5 6" key="1">
    <citation type="journal article" date="2021" name="Sci. Rep.">
        <title>Genome sequencing of the multicellular alga Astrephomene provides insights into convergent evolution of germ-soma differentiation.</title>
        <authorList>
            <person name="Yamashita S."/>
            <person name="Yamamoto K."/>
            <person name="Matsuzaki R."/>
            <person name="Suzuki S."/>
            <person name="Yamaguchi H."/>
            <person name="Hirooka S."/>
            <person name="Minakuchi Y."/>
            <person name="Miyagishima S."/>
            <person name="Kawachi M."/>
            <person name="Toyoda A."/>
            <person name="Nozaki H."/>
        </authorList>
    </citation>
    <scope>NUCLEOTIDE SEQUENCE [LARGE SCALE GENOMIC DNA]</scope>
    <source>
        <strain evidence="5 6">NIES-4017</strain>
    </source>
</reference>
<dbReference type="EMBL" id="BMAR01000018">
    <property type="protein sequence ID" value="GFR47444.1"/>
    <property type="molecule type" value="Genomic_DNA"/>
</dbReference>
<evidence type="ECO:0000256" key="1">
    <source>
        <dbReference type="ARBA" id="ARBA00007033"/>
    </source>
</evidence>
<evidence type="ECO:0000259" key="4">
    <source>
        <dbReference type="Pfam" id="PF03407"/>
    </source>
</evidence>
<protein>
    <recommendedName>
        <fullName evidence="2">Glycosyltransferase</fullName>
        <ecNumber evidence="2">2.4.2.-</ecNumber>
    </recommendedName>
</protein>
<keyword evidence="2" id="KW-0333">Golgi apparatus</keyword>
<dbReference type="InterPro" id="IPR029044">
    <property type="entry name" value="Nucleotide-diphossugar_trans"/>
</dbReference>
<gene>
    <name evidence="5" type="ORF">Agub_g9167</name>
</gene>
<feature type="chain" id="PRO_5042193466" description="Glycosyltransferase" evidence="3">
    <location>
        <begin position="21"/>
        <end position="370"/>
    </location>
</feature>
<dbReference type="SUPFAM" id="SSF53448">
    <property type="entry name" value="Nucleotide-diphospho-sugar transferases"/>
    <property type="match status" value="1"/>
</dbReference>
<accession>A0AAD3DSS5</accession>
<dbReference type="PANTHER" id="PTHR47032:SF1">
    <property type="entry name" value="UDP-D-XYLOSE:L-FUCOSE ALPHA-1,3-D-XYLOSYLTRANSFERASE-RELATED"/>
    <property type="match status" value="1"/>
</dbReference>
<evidence type="ECO:0000313" key="6">
    <source>
        <dbReference type="Proteomes" id="UP001054857"/>
    </source>
</evidence>
<comment type="caution">
    <text evidence="5">The sequence shown here is derived from an EMBL/GenBank/DDBJ whole genome shotgun (WGS) entry which is preliminary data.</text>
</comment>
<keyword evidence="2" id="KW-0812">Transmembrane</keyword>
<dbReference type="GO" id="GO:0000139">
    <property type="term" value="C:Golgi membrane"/>
    <property type="evidence" value="ECO:0007669"/>
    <property type="project" value="UniProtKB-SubCell"/>
</dbReference>
<dbReference type="Proteomes" id="UP001054857">
    <property type="component" value="Unassembled WGS sequence"/>
</dbReference>
<comment type="similarity">
    <text evidence="1 2">Belongs to the glycosyltransferase 77 family.</text>
</comment>
<dbReference type="EC" id="2.4.2.-" evidence="2"/>
<dbReference type="InterPro" id="IPR005069">
    <property type="entry name" value="Nucl-diP-sugar_transferase"/>
</dbReference>
<keyword evidence="2" id="KW-0735">Signal-anchor</keyword>
<name>A0AAD3DSS5_9CHLO</name>
<dbReference type="Pfam" id="PF03407">
    <property type="entry name" value="Nucleotid_trans"/>
    <property type="match status" value="1"/>
</dbReference>
<dbReference type="GO" id="GO:0071555">
    <property type="term" value="P:cell wall organization"/>
    <property type="evidence" value="ECO:0007669"/>
    <property type="project" value="UniProtKB-KW"/>
</dbReference>
<evidence type="ECO:0000256" key="3">
    <source>
        <dbReference type="SAM" id="SignalP"/>
    </source>
</evidence>
<keyword evidence="2" id="KW-0328">Glycosyltransferase</keyword>
<dbReference type="InterPro" id="IPR052636">
    <property type="entry name" value="UDP-D-xylose:L-fucose_XylT"/>
</dbReference>
<organism evidence="5 6">
    <name type="scientific">Astrephomene gubernaculifera</name>
    <dbReference type="NCBI Taxonomy" id="47775"/>
    <lineage>
        <taxon>Eukaryota</taxon>
        <taxon>Viridiplantae</taxon>
        <taxon>Chlorophyta</taxon>
        <taxon>core chlorophytes</taxon>
        <taxon>Chlorophyceae</taxon>
        <taxon>CS clade</taxon>
        <taxon>Chlamydomonadales</taxon>
        <taxon>Astrephomenaceae</taxon>
        <taxon>Astrephomene</taxon>
    </lineage>
</organism>
<comment type="subcellular location">
    <subcellularLocation>
        <location evidence="2">Golgi apparatus membrane</location>
        <topology evidence="2">Single-pass type II membrane protein</topology>
    </subcellularLocation>
</comment>
<keyword evidence="6" id="KW-1185">Reference proteome</keyword>
<feature type="signal peptide" evidence="3">
    <location>
        <begin position="1"/>
        <end position="20"/>
    </location>
</feature>
<dbReference type="AlphaFoldDB" id="A0AAD3DSS5"/>
<keyword evidence="2" id="KW-0808">Transferase</keyword>
<evidence type="ECO:0000313" key="5">
    <source>
        <dbReference type="EMBL" id="GFR47444.1"/>
    </source>
</evidence>
<keyword evidence="3" id="KW-0732">Signal</keyword>
<keyword evidence="2" id="KW-0961">Cell wall biogenesis/degradation</keyword>
<proteinExistence type="inferred from homology"/>
<sequence>MFQLLLTVVVILCSVSSSSAANKVARLAKSHFAQHGVRLPTRKFMEAMRAAAVDISEASCRKSLVIIGMANEEALNHTVPLFLESLRRVQITSGQHAGQTLDGRLVLVAWSLEALAACSALQATYSHQCVRDAEHPSPKGSFGFHSHGFNVLGFAKIKYILNGLSAGHDVVFLDTDLLLLRDPLPYLLGQGGDMYGAMEKCMVVNASLHLHAREYVAGGRKAPPLNIGVLYFKATAGVTRCVYNWAWDMLNEAPFRPMIWDQDIYGKIMAKCALTHNLRWKALDPRVFQSACFPACGCTFTDAEMVPERFGNFSRGMPFIGDHECGPQHWGDWIVRHFPCSGSTKTKGEFMSNMLQGVLEGKPVQITRKW</sequence>
<dbReference type="PANTHER" id="PTHR47032">
    <property type="entry name" value="UDP-D-XYLOSE:L-FUCOSE ALPHA-1,3-D-XYLOSYLTRANSFERASE-RELATED"/>
    <property type="match status" value="1"/>
</dbReference>